<feature type="region of interest" description="Disordered" evidence="2">
    <location>
        <begin position="125"/>
        <end position="160"/>
    </location>
</feature>
<keyword evidence="5" id="KW-1185">Reference proteome</keyword>
<feature type="compositionally biased region" description="Basic and acidic residues" evidence="2">
    <location>
        <begin position="125"/>
        <end position="135"/>
    </location>
</feature>
<dbReference type="PROSITE" id="PS50157">
    <property type="entry name" value="ZINC_FINGER_C2H2_2"/>
    <property type="match status" value="3"/>
</dbReference>
<dbReference type="InterPro" id="IPR013087">
    <property type="entry name" value="Znf_C2H2_type"/>
</dbReference>
<feature type="compositionally biased region" description="Basic residues" evidence="2">
    <location>
        <begin position="137"/>
        <end position="146"/>
    </location>
</feature>
<dbReference type="PROSITE" id="PS00028">
    <property type="entry name" value="ZINC_FINGER_C2H2_1"/>
    <property type="match status" value="2"/>
</dbReference>
<protein>
    <recommendedName>
        <fullName evidence="3">C2H2-type domain-containing protein</fullName>
    </recommendedName>
</protein>
<dbReference type="InterPro" id="IPR044303">
    <property type="entry name" value="ZAT1/4/9"/>
</dbReference>
<name>A0AAV8SS13_9ROSI</name>
<keyword evidence="1" id="KW-0479">Metal-binding</keyword>
<evidence type="ECO:0000256" key="1">
    <source>
        <dbReference type="PROSITE-ProRule" id="PRU00042"/>
    </source>
</evidence>
<keyword evidence="1" id="KW-0862">Zinc</keyword>
<reference evidence="4 5" key="1">
    <citation type="submission" date="2021-09" db="EMBL/GenBank/DDBJ databases">
        <title>Genomic insights and catalytic innovation underlie evolution of tropane alkaloids biosynthesis.</title>
        <authorList>
            <person name="Wang Y.-J."/>
            <person name="Tian T."/>
            <person name="Huang J.-P."/>
            <person name="Huang S.-X."/>
        </authorList>
    </citation>
    <scope>NUCLEOTIDE SEQUENCE [LARGE SCALE GENOMIC DNA]</scope>
    <source>
        <strain evidence="4">KIB-2018</strain>
        <tissue evidence="4">Leaf</tissue>
    </source>
</reference>
<comment type="caution">
    <text evidence="4">The sequence shown here is derived from an EMBL/GenBank/DDBJ whole genome shotgun (WGS) entry which is preliminary data.</text>
</comment>
<dbReference type="GO" id="GO:0008270">
    <property type="term" value="F:zinc ion binding"/>
    <property type="evidence" value="ECO:0007669"/>
    <property type="project" value="UniProtKB-KW"/>
</dbReference>
<organism evidence="4 5">
    <name type="scientific">Erythroxylum novogranatense</name>
    <dbReference type="NCBI Taxonomy" id="1862640"/>
    <lineage>
        <taxon>Eukaryota</taxon>
        <taxon>Viridiplantae</taxon>
        <taxon>Streptophyta</taxon>
        <taxon>Embryophyta</taxon>
        <taxon>Tracheophyta</taxon>
        <taxon>Spermatophyta</taxon>
        <taxon>Magnoliopsida</taxon>
        <taxon>eudicotyledons</taxon>
        <taxon>Gunneridae</taxon>
        <taxon>Pentapetalae</taxon>
        <taxon>rosids</taxon>
        <taxon>fabids</taxon>
        <taxon>Malpighiales</taxon>
        <taxon>Erythroxylaceae</taxon>
        <taxon>Erythroxylum</taxon>
    </lineage>
</organism>
<dbReference type="Gene3D" id="3.30.160.60">
    <property type="entry name" value="Classic Zinc Finger"/>
    <property type="match status" value="1"/>
</dbReference>
<accession>A0AAV8SS13</accession>
<evidence type="ECO:0000313" key="4">
    <source>
        <dbReference type="EMBL" id="KAJ8754805.1"/>
    </source>
</evidence>
<dbReference type="Pfam" id="PF13912">
    <property type="entry name" value="zf-C2H2_6"/>
    <property type="match status" value="3"/>
</dbReference>
<feature type="domain" description="C2H2-type" evidence="3">
    <location>
        <begin position="232"/>
        <end position="260"/>
    </location>
</feature>
<dbReference type="Proteomes" id="UP001159364">
    <property type="component" value="Linkage Group LG09"/>
</dbReference>
<dbReference type="SMART" id="SM00355">
    <property type="entry name" value="ZnF_C2H2"/>
    <property type="match status" value="3"/>
</dbReference>
<keyword evidence="1" id="KW-0863">Zinc-finger</keyword>
<evidence type="ECO:0000313" key="5">
    <source>
        <dbReference type="Proteomes" id="UP001159364"/>
    </source>
</evidence>
<dbReference type="EMBL" id="JAIWQS010000009">
    <property type="protein sequence ID" value="KAJ8754805.1"/>
    <property type="molecule type" value="Genomic_DNA"/>
</dbReference>
<dbReference type="PANTHER" id="PTHR46326">
    <property type="entry name" value="ZINC FINGER PROTEIN ZAT1-RELATED"/>
    <property type="match status" value="1"/>
</dbReference>
<feature type="domain" description="C2H2-type" evidence="3">
    <location>
        <begin position="274"/>
        <end position="301"/>
    </location>
</feature>
<proteinExistence type="predicted"/>
<evidence type="ECO:0000259" key="3">
    <source>
        <dbReference type="PROSITE" id="PS50157"/>
    </source>
</evidence>
<sequence length="347" mass="38988">MRTLCVEDQKASIFVCSAPMERLKCKFCTRTFRNGRALGGHVRAHLATRPLPPNPLTEQHQLGDRTQSFSSSFSSASEEKELEIIKNREDEDKSLVYGLRENPRKSFKLADPDFSFILDVGSVVQDRESETESPKKPTGRRSKRTRKSDFGEIHNQNSGDNKLKWKERSCVVETERLSSVSDISLEEDVAVCLMMLSRDAWNRNSEEQDQRSVEMVEQSKEIIKVKRVRGKFSCEKCMKQFRSSQALGGHRRICALNEKEMRNGGKVDASSRIFQCPYCSLVFGSGQALGGHKRSHLMSSSRVASVSVSISDVAENVANLEDGLIDLNLPAPMEDDELTELSMVSDA</sequence>
<dbReference type="SUPFAM" id="SSF57667">
    <property type="entry name" value="beta-beta-alpha zinc fingers"/>
    <property type="match status" value="1"/>
</dbReference>
<dbReference type="GO" id="GO:0006355">
    <property type="term" value="P:regulation of DNA-templated transcription"/>
    <property type="evidence" value="ECO:0007669"/>
    <property type="project" value="InterPro"/>
</dbReference>
<feature type="domain" description="C2H2-type" evidence="3">
    <location>
        <begin position="23"/>
        <end position="50"/>
    </location>
</feature>
<gene>
    <name evidence="4" type="ORF">K2173_012729</name>
</gene>
<dbReference type="AlphaFoldDB" id="A0AAV8SS13"/>
<dbReference type="InterPro" id="IPR036236">
    <property type="entry name" value="Znf_C2H2_sf"/>
</dbReference>
<dbReference type="PANTHER" id="PTHR46326:SF8">
    <property type="entry name" value="C2H2-LIKE ZINC FINGER PROTEIN"/>
    <property type="match status" value="1"/>
</dbReference>
<evidence type="ECO:0000256" key="2">
    <source>
        <dbReference type="SAM" id="MobiDB-lite"/>
    </source>
</evidence>